<gene>
    <name evidence="2" type="ORF">MCHLO_02694</name>
</gene>
<evidence type="ECO:0000313" key="2">
    <source>
        <dbReference type="EMBL" id="GAT45101.1"/>
    </source>
</evidence>
<dbReference type="EMBL" id="DF840789">
    <property type="protein sequence ID" value="GAT45101.1"/>
    <property type="molecule type" value="Genomic_DNA"/>
</dbReference>
<reference evidence="2" key="1">
    <citation type="submission" date="2014-09" db="EMBL/GenBank/DDBJ databases">
        <title>Genome sequence of the luminous mushroom Mycena chlorophos for searching fungal bioluminescence genes.</title>
        <authorList>
            <person name="Tanaka Y."/>
            <person name="Kasuga D."/>
            <person name="Oba Y."/>
            <person name="Hase S."/>
            <person name="Sato K."/>
            <person name="Oba Y."/>
            <person name="Sakakibara Y."/>
        </authorList>
    </citation>
    <scope>NUCLEOTIDE SEQUENCE</scope>
</reference>
<dbReference type="Proteomes" id="UP000815677">
    <property type="component" value="Unassembled WGS sequence"/>
</dbReference>
<keyword evidence="3" id="KW-1185">Reference proteome</keyword>
<protein>
    <submittedName>
        <fullName evidence="2">Uncharacterized protein</fullName>
    </submittedName>
</protein>
<evidence type="ECO:0000256" key="1">
    <source>
        <dbReference type="SAM" id="MobiDB-lite"/>
    </source>
</evidence>
<feature type="compositionally biased region" description="Low complexity" evidence="1">
    <location>
        <begin position="356"/>
        <end position="369"/>
    </location>
</feature>
<feature type="region of interest" description="Disordered" evidence="1">
    <location>
        <begin position="332"/>
        <end position="375"/>
    </location>
</feature>
<sequence>MHPLVLDDAKEALSDVLDWKPGASDVHLIARILSKKIRAVGQNITNGEHKNFLARLHDIVAGVHSVDNKVAQLVLHYKGHPNLDWTAHVTHFPRSAQEFYAIGHTPYQAANVDDALDRFLQSDAEDVEIIVESTSSQDAPQDTTMAEDPQTIVVDEDEPMEEAPVRLPCSHPDHELIPCPQPLSPTGTDGPVKKKKKNSDSAKRGKQLIPTPAGELYSPAEAIAENNGRNVRTAAKVLLNSASDVRDAAKDANVKLTNNAAITVEFNTYNDLVLAIERLSMAGENFIIARERHHVASETLAERGINPGTCVGKLENAVPAYLVKAVLDAKAEAKNKRANKPVPTGPRMSNVGLPNKPSGSGSSRPTTSKLAPRSG</sequence>
<organism evidence="2 3">
    <name type="scientific">Mycena chlorophos</name>
    <name type="common">Agaric fungus</name>
    <name type="synonym">Agaricus chlorophos</name>
    <dbReference type="NCBI Taxonomy" id="658473"/>
    <lineage>
        <taxon>Eukaryota</taxon>
        <taxon>Fungi</taxon>
        <taxon>Dikarya</taxon>
        <taxon>Basidiomycota</taxon>
        <taxon>Agaricomycotina</taxon>
        <taxon>Agaricomycetes</taxon>
        <taxon>Agaricomycetidae</taxon>
        <taxon>Agaricales</taxon>
        <taxon>Marasmiineae</taxon>
        <taxon>Mycenaceae</taxon>
        <taxon>Mycena</taxon>
    </lineage>
</organism>
<evidence type="ECO:0000313" key="3">
    <source>
        <dbReference type="Proteomes" id="UP000815677"/>
    </source>
</evidence>
<proteinExistence type="predicted"/>
<feature type="region of interest" description="Disordered" evidence="1">
    <location>
        <begin position="180"/>
        <end position="212"/>
    </location>
</feature>
<name>A0ABQ0L5F9_MYCCL</name>
<accession>A0ABQ0L5F9</accession>